<dbReference type="SMART" id="SM00191">
    <property type="entry name" value="Int_alpha"/>
    <property type="match status" value="6"/>
</dbReference>
<dbReference type="SUPFAM" id="SSF69318">
    <property type="entry name" value="Integrin alpha N-terminal domain"/>
    <property type="match status" value="2"/>
</dbReference>
<dbReference type="KEGG" id="sals:SLNWT_4163"/>
<keyword evidence="5" id="KW-0401">Integrin</keyword>
<accession>A0A0B5ES95</accession>
<dbReference type="GO" id="GO:0008305">
    <property type="term" value="C:integrin complex"/>
    <property type="evidence" value="ECO:0007669"/>
    <property type="project" value="InterPro"/>
</dbReference>
<reference evidence="5 6" key="1">
    <citation type="submission" date="2015-01" db="EMBL/GenBank/DDBJ databases">
        <title>Enhanced salinomycin production by adjusting the supply of polyketide extender units in Streptomyce albus DSM 41398.</title>
        <authorList>
            <person name="Lu C."/>
        </authorList>
    </citation>
    <scope>NUCLEOTIDE SEQUENCE [LARGE SCALE GENOMIC DNA]</scope>
    <source>
        <strain evidence="6">ATCC 21838 / DSM 41398 / FERM P-419 / JCM 4703 / NBRC 107858</strain>
    </source>
</reference>
<evidence type="ECO:0000256" key="2">
    <source>
        <dbReference type="ARBA" id="ARBA00022737"/>
    </source>
</evidence>
<dbReference type="Proteomes" id="UP000031523">
    <property type="component" value="Chromosome"/>
</dbReference>
<dbReference type="Pfam" id="PF13517">
    <property type="entry name" value="FG-GAP_3"/>
    <property type="match status" value="1"/>
</dbReference>
<protein>
    <submittedName>
        <fullName evidence="5">Integrin-like protein</fullName>
    </submittedName>
</protein>
<evidence type="ECO:0000313" key="6">
    <source>
        <dbReference type="Proteomes" id="UP000031523"/>
    </source>
</evidence>
<dbReference type="Gene3D" id="2.130.10.130">
    <property type="entry name" value="Integrin alpha, N-terminal"/>
    <property type="match status" value="4"/>
</dbReference>
<dbReference type="AlphaFoldDB" id="A0A0B5ES95"/>
<feature type="signal peptide" evidence="4">
    <location>
        <begin position="1"/>
        <end position="27"/>
    </location>
</feature>
<evidence type="ECO:0000256" key="1">
    <source>
        <dbReference type="ARBA" id="ARBA00022729"/>
    </source>
</evidence>
<dbReference type="InterPro" id="IPR000413">
    <property type="entry name" value="Integrin_alpha"/>
</dbReference>
<dbReference type="EMBL" id="CP010519">
    <property type="protein sequence ID" value="AJE84539.1"/>
    <property type="molecule type" value="Genomic_DNA"/>
</dbReference>
<feature type="chain" id="PRO_5002114792" evidence="4">
    <location>
        <begin position="28"/>
        <end position="463"/>
    </location>
</feature>
<keyword evidence="1 4" id="KW-0732">Signal</keyword>
<evidence type="ECO:0000313" key="5">
    <source>
        <dbReference type="EMBL" id="AJE84539.1"/>
    </source>
</evidence>
<name>A0A0B5ES95_STRA4</name>
<evidence type="ECO:0000256" key="4">
    <source>
        <dbReference type="SAM" id="SignalP"/>
    </source>
</evidence>
<evidence type="ECO:0000256" key="3">
    <source>
        <dbReference type="ARBA" id="ARBA00023180"/>
    </source>
</evidence>
<dbReference type="Pfam" id="PF01839">
    <property type="entry name" value="FG-GAP"/>
    <property type="match status" value="4"/>
</dbReference>
<dbReference type="InterPro" id="IPR013517">
    <property type="entry name" value="FG-GAP"/>
</dbReference>
<dbReference type="GO" id="GO:0007229">
    <property type="term" value="P:integrin-mediated signaling pathway"/>
    <property type="evidence" value="ECO:0007669"/>
    <property type="project" value="UniProtKB-KW"/>
</dbReference>
<organism evidence="5 6">
    <name type="scientific">Streptomyces albus (strain ATCC 21838 / DSM 41398 / FERM P-419 / JCM 4703 / NBRC 107858)</name>
    <dbReference type="NCBI Taxonomy" id="1081613"/>
    <lineage>
        <taxon>Bacteria</taxon>
        <taxon>Bacillati</taxon>
        <taxon>Actinomycetota</taxon>
        <taxon>Actinomycetes</taxon>
        <taxon>Kitasatosporales</taxon>
        <taxon>Streptomycetaceae</taxon>
        <taxon>Streptomyces</taxon>
    </lineage>
</organism>
<dbReference type="GO" id="GO:0007155">
    <property type="term" value="P:cell adhesion"/>
    <property type="evidence" value="ECO:0007669"/>
    <property type="project" value="InterPro"/>
</dbReference>
<dbReference type="PRINTS" id="PR01185">
    <property type="entry name" value="INTEGRINA"/>
</dbReference>
<proteinExistence type="predicted"/>
<sequence>MVRGRITAAAVAALVVAGALGGGTASAAAAPPPGDVDGDGYADLAVGAPDGTIAGQAKAGYVSLTYGTADGIRVSRKKGLTQNTAGVPGVPEAGDAFGSTVAVGDLDGDGHGDLVVGARGEAIGKVRGAGSVTVVFGDATGLSTDAIAFHAPTPVTSRGFGSELAVGDFDKDGRADLAVADGEKVRVVRGAKNLRDTPAPRLTSLTPPGGGAGIGSLTTGDVNGDGYADLVTTAYFDDPADEGTLGVLPGTAGGLSAKPLGKSVGLPFAGYVPVAGDIDGDGRDDVVVDTSFEDGPEDFKLRTFPGTAEGLGAGTPYGGAPVPGRAALLADTDGDSYADLVVADPQAPDEDGYNNAGSLTVVPGAAGGLSPDGARELNLDTPGVVGARENNNLFGAAVSAADFDADGRADLAVGAPNKYLGTGAVSILPAAAGEGSLLVNPESFDHPAAKARFGAAVSVAAGG</sequence>
<keyword evidence="2" id="KW-0677">Repeat</keyword>
<keyword evidence="6" id="KW-1185">Reference proteome</keyword>
<dbReference type="InterPro" id="IPR013519">
    <property type="entry name" value="Int_alpha_beta-p"/>
</dbReference>
<gene>
    <name evidence="5" type="ORF">SLNWT_4163</name>
</gene>
<dbReference type="PANTHER" id="PTHR46580">
    <property type="entry name" value="SENSOR KINASE-RELATED"/>
    <property type="match status" value="1"/>
</dbReference>
<dbReference type="InterPro" id="IPR028994">
    <property type="entry name" value="Integrin_alpha_N"/>
</dbReference>
<dbReference type="PROSITE" id="PS51470">
    <property type="entry name" value="FG_GAP"/>
    <property type="match status" value="2"/>
</dbReference>
<keyword evidence="3" id="KW-0325">Glycoprotein</keyword>